<dbReference type="GO" id="GO:0042626">
    <property type="term" value="F:ATPase-coupled transmembrane transporter activity"/>
    <property type="evidence" value="ECO:0007669"/>
    <property type="project" value="TreeGrafter"/>
</dbReference>
<evidence type="ECO:0000313" key="5">
    <source>
        <dbReference type="EMBL" id="KAI5316137.1"/>
    </source>
</evidence>
<dbReference type="PANTHER" id="PTHR24223">
    <property type="entry name" value="ATP-BINDING CASSETTE SUB-FAMILY C"/>
    <property type="match status" value="1"/>
</dbReference>
<dbReference type="GO" id="GO:0016020">
    <property type="term" value="C:membrane"/>
    <property type="evidence" value="ECO:0007669"/>
    <property type="project" value="TreeGrafter"/>
</dbReference>
<proteinExistence type="predicted"/>
<evidence type="ECO:0000313" key="4">
    <source>
        <dbReference type="EMBL" id="KAI5316135.1"/>
    </source>
</evidence>
<dbReference type="EMBL" id="JAJFAZ020000008">
    <property type="protein sequence ID" value="KAI5316137.1"/>
    <property type="molecule type" value="Genomic_DNA"/>
</dbReference>
<organism evidence="4 6">
    <name type="scientific">Prunus dulcis</name>
    <name type="common">Almond</name>
    <name type="synonym">Amygdalus dulcis</name>
    <dbReference type="NCBI Taxonomy" id="3755"/>
    <lineage>
        <taxon>Eukaryota</taxon>
        <taxon>Viridiplantae</taxon>
        <taxon>Streptophyta</taxon>
        <taxon>Embryophyta</taxon>
        <taxon>Tracheophyta</taxon>
        <taxon>Spermatophyta</taxon>
        <taxon>Magnoliopsida</taxon>
        <taxon>eudicotyledons</taxon>
        <taxon>Gunneridae</taxon>
        <taxon>Pentapetalae</taxon>
        <taxon>rosids</taxon>
        <taxon>fabids</taxon>
        <taxon>Rosales</taxon>
        <taxon>Rosaceae</taxon>
        <taxon>Amygdaloideae</taxon>
        <taxon>Amygdaleae</taxon>
        <taxon>Prunus</taxon>
    </lineage>
</organism>
<dbReference type="InterPro" id="IPR027417">
    <property type="entry name" value="P-loop_NTPase"/>
</dbReference>
<dbReference type="InterPro" id="IPR003439">
    <property type="entry name" value="ABC_transporter-like_ATP-bd"/>
</dbReference>
<evidence type="ECO:0000256" key="2">
    <source>
        <dbReference type="ARBA" id="ARBA00022840"/>
    </source>
</evidence>
<dbReference type="Proteomes" id="UP001054821">
    <property type="component" value="Chromosome 8"/>
</dbReference>
<sequence length="83" mass="8939">MLLLTVPSKRTGSDCRGEKIGGVVVVGRTGSGKSTLIQVFVRLVEPSGGKIIIDRIDITTIGLRDIRSHSGSFLKNLSFLKEL</sequence>
<protein>
    <recommendedName>
        <fullName evidence="3">ABC transporter domain-containing protein</fullName>
    </recommendedName>
</protein>
<dbReference type="SUPFAM" id="SSF52540">
    <property type="entry name" value="P-loop containing nucleoside triphosphate hydrolases"/>
    <property type="match status" value="1"/>
</dbReference>
<evidence type="ECO:0000313" key="6">
    <source>
        <dbReference type="Proteomes" id="UP001054821"/>
    </source>
</evidence>
<comment type="caution">
    <text evidence="4">The sequence shown here is derived from an EMBL/GenBank/DDBJ whole genome shotgun (WGS) entry which is preliminary data.</text>
</comment>
<evidence type="ECO:0000259" key="3">
    <source>
        <dbReference type="Pfam" id="PF00005"/>
    </source>
</evidence>
<dbReference type="GO" id="GO:0016887">
    <property type="term" value="F:ATP hydrolysis activity"/>
    <property type="evidence" value="ECO:0007669"/>
    <property type="project" value="InterPro"/>
</dbReference>
<keyword evidence="6" id="KW-1185">Reference proteome</keyword>
<feature type="domain" description="ABC transporter" evidence="3">
    <location>
        <begin position="23"/>
        <end position="79"/>
    </location>
</feature>
<evidence type="ECO:0000256" key="1">
    <source>
        <dbReference type="ARBA" id="ARBA00022741"/>
    </source>
</evidence>
<reference evidence="4 6" key="1">
    <citation type="journal article" date="2022" name="G3 (Bethesda)">
        <title>Whole-genome sequence and methylome profiling of the almond [Prunus dulcis (Mill.) D.A. Webb] cultivar 'Nonpareil'.</title>
        <authorList>
            <person name="D'Amico-Willman K.M."/>
            <person name="Ouma W.Z."/>
            <person name="Meulia T."/>
            <person name="Sideli G.M."/>
            <person name="Gradziel T.M."/>
            <person name="Fresnedo-Ramirez J."/>
        </authorList>
    </citation>
    <scope>NUCLEOTIDE SEQUENCE [LARGE SCALE GENOMIC DNA]</scope>
    <source>
        <strain evidence="4">Clone GOH B32 T37-40</strain>
    </source>
</reference>
<gene>
    <name evidence="4" type="ORF">L3X38_045311</name>
    <name evidence="5" type="ORF">L3X38_045313</name>
</gene>
<dbReference type="PANTHER" id="PTHR24223:SF362">
    <property type="entry name" value="ABC TRANSPORTER C FAMILY MEMBER 4"/>
    <property type="match status" value="1"/>
</dbReference>
<accession>A0AAD4YP25</accession>
<dbReference type="InterPro" id="IPR050173">
    <property type="entry name" value="ABC_transporter_C-like"/>
</dbReference>
<name>A0AAD4YP25_PRUDU</name>
<dbReference type="EMBL" id="JAJFAZ020000008">
    <property type="protein sequence ID" value="KAI5316135.1"/>
    <property type="molecule type" value="Genomic_DNA"/>
</dbReference>
<keyword evidence="1" id="KW-0547">Nucleotide-binding</keyword>
<dbReference type="Gene3D" id="3.40.50.300">
    <property type="entry name" value="P-loop containing nucleotide triphosphate hydrolases"/>
    <property type="match status" value="1"/>
</dbReference>
<dbReference type="GO" id="GO:0005524">
    <property type="term" value="F:ATP binding"/>
    <property type="evidence" value="ECO:0007669"/>
    <property type="project" value="UniProtKB-KW"/>
</dbReference>
<keyword evidence="2" id="KW-0067">ATP-binding</keyword>
<dbReference type="Pfam" id="PF00005">
    <property type="entry name" value="ABC_tran"/>
    <property type="match status" value="1"/>
</dbReference>
<dbReference type="AlphaFoldDB" id="A0AAD4YP25"/>